<evidence type="ECO:0000256" key="3">
    <source>
        <dbReference type="ARBA" id="ARBA00022801"/>
    </source>
</evidence>
<comment type="caution">
    <text evidence="6">The sequence shown here is derived from an EMBL/GenBank/DDBJ whole genome shotgun (WGS) entry which is preliminary data.</text>
</comment>
<feature type="domain" description="Peptidase S33 tripeptidyl aminopeptidase-like C-terminal" evidence="5">
    <location>
        <begin position="405"/>
        <end position="504"/>
    </location>
</feature>
<protein>
    <submittedName>
        <fullName evidence="6">Alpha/beta hydrolase</fullName>
    </submittedName>
</protein>
<keyword evidence="7" id="KW-1185">Reference proteome</keyword>
<evidence type="ECO:0000313" key="6">
    <source>
        <dbReference type="EMBL" id="NGY62463.1"/>
    </source>
</evidence>
<evidence type="ECO:0000256" key="2">
    <source>
        <dbReference type="ARBA" id="ARBA00022729"/>
    </source>
</evidence>
<dbReference type="Proteomes" id="UP000481360">
    <property type="component" value="Unassembled WGS sequence"/>
</dbReference>
<accession>A0A7C9RUW9</accession>
<evidence type="ECO:0000256" key="4">
    <source>
        <dbReference type="SAM" id="SignalP"/>
    </source>
</evidence>
<keyword evidence="2 4" id="KW-0732">Signal</keyword>
<gene>
    <name evidence="6" type="ORF">G7043_26415</name>
</gene>
<proteinExistence type="inferred from homology"/>
<dbReference type="InterPro" id="IPR013595">
    <property type="entry name" value="Pept_S33_TAP-like_C"/>
</dbReference>
<dbReference type="PANTHER" id="PTHR43248">
    <property type="entry name" value="2-SUCCINYL-6-HYDROXY-2,4-CYCLOHEXADIENE-1-CARBOXYLATE SYNTHASE"/>
    <property type="match status" value="1"/>
</dbReference>
<dbReference type="AlphaFoldDB" id="A0A7C9RUW9"/>
<dbReference type="EMBL" id="JAAMPJ010000007">
    <property type="protein sequence ID" value="NGY62463.1"/>
    <property type="molecule type" value="Genomic_DNA"/>
</dbReference>
<dbReference type="GO" id="GO:0016787">
    <property type="term" value="F:hydrolase activity"/>
    <property type="evidence" value="ECO:0007669"/>
    <property type="project" value="UniProtKB-KW"/>
</dbReference>
<evidence type="ECO:0000313" key="7">
    <source>
        <dbReference type="Proteomes" id="UP000481360"/>
    </source>
</evidence>
<evidence type="ECO:0000259" key="5">
    <source>
        <dbReference type="Pfam" id="PF08386"/>
    </source>
</evidence>
<comment type="similarity">
    <text evidence="1">Belongs to the peptidase S33 family.</text>
</comment>
<dbReference type="InterPro" id="IPR029058">
    <property type="entry name" value="AB_hydrolase_fold"/>
</dbReference>
<organism evidence="6 7">
    <name type="scientific">Lentzea alba</name>
    <dbReference type="NCBI Taxonomy" id="2714351"/>
    <lineage>
        <taxon>Bacteria</taxon>
        <taxon>Bacillati</taxon>
        <taxon>Actinomycetota</taxon>
        <taxon>Actinomycetes</taxon>
        <taxon>Pseudonocardiales</taxon>
        <taxon>Pseudonocardiaceae</taxon>
        <taxon>Lentzea</taxon>
    </lineage>
</organism>
<feature type="chain" id="PRO_5038797998" evidence="4">
    <location>
        <begin position="19"/>
        <end position="505"/>
    </location>
</feature>
<dbReference type="PANTHER" id="PTHR43248:SF29">
    <property type="entry name" value="TRIPEPTIDYL AMINOPEPTIDASE"/>
    <property type="match status" value="1"/>
</dbReference>
<dbReference type="InterPro" id="IPR051601">
    <property type="entry name" value="Serine_prot/Carboxylest_S33"/>
</dbReference>
<keyword evidence="3 6" id="KW-0378">Hydrolase</keyword>
<dbReference type="Pfam" id="PF08386">
    <property type="entry name" value="Abhydrolase_4"/>
    <property type="match status" value="1"/>
</dbReference>
<name>A0A7C9RUW9_9PSEU</name>
<feature type="signal peptide" evidence="4">
    <location>
        <begin position="1"/>
        <end position="18"/>
    </location>
</feature>
<reference evidence="6 7" key="1">
    <citation type="submission" date="2020-03" db="EMBL/GenBank/DDBJ databases">
        <title>Isolation and identification of active actinomycetes.</title>
        <authorList>
            <person name="Sun X."/>
        </authorList>
    </citation>
    <scope>NUCLEOTIDE SEQUENCE [LARGE SCALE GENOMIC DNA]</scope>
    <source>
        <strain evidence="6 7">NEAU-D13</strain>
    </source>
</reference>
<sequence length="505" mass="54593">MKLTGIVSVAAFASIAFAAVSSSAESRTPSLVWGACPTGTPAPQQCAELTVPLDYRTPKSRNIKIEVSRIPAADPAKRKGVLMVNGGGPSSSLDVPTAFGPLLAQAIRDSYDIVAFDPRGIGHSTPMNCGRTVDEMIRDQQLGLLSFPAPNGSIDRNIAYSVRMAEQCAANSGDLLSHLTTANIARDMDKIREALGERTVSYYGISWGTYLGSIYRVLFPQRVDRMVIDSSVDPNARGYEDFRLFSSAMEDRWPDLARFGVEQEDVVGLGATEAEVRQNYLAMTAELDRNPVTLDGTKARIDGNLIRLLTWQLSYNDGNFPQLAALWRAGVNLAQHKATDADRTFLRDSANTNITAGVMAGVPADNLFSVGWAISCGDKAWPSDYRAYSRTVQADRERYPLTAGAPANYAPCSAWSPSEPRQPEPKVTQTGNRNVLILQNRRDPSTPLRAAQGMKKAMGSDAIFVEVDAGGHGVLVHPDQNTCAIGAMNTYLVKGDLPAQDLTCS</sequence>
<dbReference type="SUPFAM" id="SSF53474">
    <property type="entry name" value="alpha/beta-Hydrolases"/>
    <property type="match status" value="1"/>
</dbReference>
<evidence type="ECO:0000256" key="1">
    <source>
        <dbReference type="ARBA" id="ARBA00010088"/>
    </source>
</evidence>
<dbReference type="Gene3D" id="3.40.50.1820">
    <property type="entry name" value="alpha/beta hydrolase"/>
    <property type="match status" value="1"/>
</dbReference>